<protein>
    <submittedName>
        <fullName evidence="2">Uncharacterized protein</fullName>
    </submittedName>
</protein>
<gene>
    <name evidence="2" type="ORF">PI95_029330</name>
</gene>
<keyword evidence="3" id="KW-1185">Reference proteome</keyword>
<feature type="compositionally biased region" description="Basic and acidic residues" evidence="1">
    <location>
        <begin position="31"/>
        <end position="51"/>
    </location>
</feature>
<dbReference type="Proteomes" id="UP000031549">
    <property type="component" value="Unassembled WGS sequence"/>
</dbReference>
<feature type="region of interest" description="Disordered" evidence="1">
    <location>
        <begin position="91"/>
        <end position="136"/>
    </location>
</feature>
<evidence type="ECO:0000256" key="1">
    <source>
        <dbReference type="SAM" id="MobiDB-lite"/>
    </source>
</evidence>
<evidence type="ECO:0000313" key="2">
    <source>
        <dbReference type="EMBL" id="NEU76506.1"/>
    </source>
</evidence>
<feature type="region of interest" description="Disordered" evidence="1">
    <location>
        <begin position="1"/>
        <end position="76"/>
    </location>
</feature>
<evidence type="ECO:0000313" key="3">
    <source>
        <dbReference type="Proteomes" id="UP000031549"/>
    </source>
</evidence>
<reference evidence="2 3" key="1">
    <citation type="journal article" date="2015" name="Genome Announc.">
        <title>Draft Genome Sequence of Cyanobacterium Hassallia byssoidea Strain VB512170, Isolated from Monuments in India.</title>
        <authorList>
            <person name="Singh D."/>
            <person name="Chandrababunaidu M.M."/>
            <person name="Panda A."/>
            <person name="Sen D."/>
            <person name="Bhattacharyya S."/>
            <person name="Adhikary S.P."/>
            <person name="Tripathy S."/>
        </authorList>
    </citation>
    <scope>NUCLEOTIDE SEQUENCE [LARGE SCALE GENOMIC DNA]</scope>
    <source>
        <strain evidence="2 3">VB512170</strain>
    </source>
</reference>
<feature type="compositionally biased region" description="Basic and acidic residues" evidence="1">
    <location>
        <begin position="116"/>
        <end position="130"/>
    </location>
</feature>
<organism evidence="2 3">
    <name type="scientific">Hassallia byssoidea VB512170</name>
    <dbReference type="NCBI Taxonomy" id="1304833"/>
    <lineage>
        <taxon>Bacteria</taxon>
        <taxon>Bacillati</taxon>
        <taxon>Cyanobacteriota</taxon>
        <taxon>Cyanophyceae</taxon>
        <taxon>Nostocales</taxon>
        <taxon>Tolypothrichaceae</taxon>
        <taxon>Hassallia</taxon>
    </lineage>
</organism>
<dbReference type="AlphaFoldDB" id="A0A846HGN6"/>
<dbReference type="EMBL" id="JTCM02000115">
    <property type="protein sequence ID" value="NEU76506.1"/>
    <property type="molecule type" value="Genomic_DNA"/>
</dbReference>
<sequence>MAEEKFNKAVDSSDRAKEDNYDRGIVPAETAARREREGDQFKTTPTEEREASAITDDQTHPGDSIRTTDGYTTDKEGLLNNYAVEPEMYYDTPGDARQTAAADQAERVEEFEEINEDKQGELSETGDKRGRGPGAV</sequence>
<dbReference type="RefSeq" id="WP_039752798.1">
    <property type="nucleotide sequence ID" value="NZ_JTCM02000115.1"/>
</dbReference>
<proteinExistence type="predicted"/>
<comment type="caution">
    <text evidence="2">The sequence shown here is derived from an EMBL/GenBank/DDBJ whole genome shotgun (WGS) entry which is preliminary data.</text>
</comment>
<name>A0A846HGN6_9CYAN</name>
<feature type="compositionally biased region" description="Basic and acidic residues" evidence="1">
    <location>
        <begin position="1"/>
        <end position="22"/>
    </location>
</feature>
<dbReference type="Pfam" id="PF26394">
    <property type="entry name" value="Psb34"/>
    <property type="match status" value="1"/>
</dbReference>
<accession>A0A846HGN6</accession>
<dbReference type="InterPro" id="IPR048028">
    <property type="entry name" value="Psb34-like"/>
</dbReference>